<dbReference type="Proteomes" id="UP000838756">
    <property type="component" value="Unassembled WGS sequence"/>
</dbReference>
<evidence type="ECO:0000313" key="2">
    <source>
        <dbReference type="Proteomes" id="UP000838756"/>
    </source>
</evidence>
<sequence length="145" mass="16962">MHVIRIQNVAKYRDIKSSLCNQRIFFQLEKKFTSVLIPDKKYPTPRNLEIRRRTRVTDTAQRVAKLKWQWAGHIVRRKDGRWGLKVLEWQLCTGKRRPQQGGQTTLSASQVAARSKRHKFQRTGSRVHCATATIDCDHKPVCPAW</sequence>
<comment type="caution">
    <text evidence="1">The sequence shown here is derived from an EMBL/GenBank/DDBJ whole genome shotgun (WGS) entry which is preliminary data.</text>
</comment>
<protein>
    <submittedName>
        <fullName evidence="1">Jg9705 protein</fullName>
    </submittedName>
</protein>
<proteinExistence type="predicted"/>
<dbReference type="AlphaFoldDB" id="A0A8S4SRX6"/>
<organism evidence="1 2">
    <name type="scientific">Pararge aegeria aegeria</name>
    <dbReference type="NCBI Taxonomy" id="348720"/>
    <lineage>
        <taxon>Eukaryota</taxon>
        <taxon>Metazoa</taxon>
        <taxon>Ecdysozoa</taxon>
        <taxon>Arthropoda</taxon>
        <taxon>Hexapoda</taxon>
        <taxon>Insecta</taxon>
        <taxon>Pterygota</taxon>
        <taxon>Neoptera</taxon>
        <taxon>Endopterygota</taxon>
        <taxon>Lepidoptera</taxon>
        <taxon>Glossata</taxon>
        <taxon>Ditrysia</taxon>
        <taxon>Papilionoidea</taxon>
        <taxon>Nymphalidae</taxon>
        <taxon>Satyrinae</taxon>
        <taxon>Satyrini</taxon>
        <taxon>Parargina</taxon>
        <taxon>Pararge</taxon>
    </lineage>
</organism>
<name>A0A8S4SRX6_9NEOP</name>
<gene>
    <name evidence="1" type="primary">jg9705</name>
    <name evidence="1" type="ORF">PAEG_LOCUS27891</name>
</gene>
<keyword evidence="2" id="KW-1185">Reference proteome</keyword>
<dbReference type="EMBL" id="CAKXAJ010026558">
    <property type="protein sequence ID" value="CAH2269962.1"/>
    <property type="molecule type" value="Genomic_DNA"/>
</dbReference>
<reference evidence="1" key="1">
    <citation type="submission" date="2022-03" db="EMBL/GenBank/DDBJ databases">
        <authorList>
            <person name="Lindestad O."/>
        </authorList>
    </citation>
    <scope>NUCLEOTIDE SEQUENCE</scope>
</reference>
<evidence type="ECO:0000313" key="1">
    <source>
        <dbReference type="EMBL" id="CAH2269962.1"/>
    </source>
</evidence>
<dbReference type="OrthoDB" id="407509at2759"/>
<accession>A0A8S4SRX6</accession>